<feature type="domain" description="AB hydrolase-1" evidence="1">
    <location>
        <begin position="22"/>
        <end position="251"/>
    </location>
</feature>
<dbReference type="EMBL" id="RRCN01000001">
    <property type="protein sequence ID" value="RRJ61581.1"/>
    <property type="molecule type" value="Genomic_DNA"/>
</dbReference>
<evidence type="ECO:0000313" key="2">
    <source>
        <dbReference type="EMBL" id="RRJ61581.1"/>
    </source>
</evidence>
<dbReference type="OrthoDB" id="6191536at2"/>
<dbReference type="InterPro" id="IPR029058">
    <property type="entry name" value="AB_hydrolase_fold"/>
</dbReference>
<evidence type="ECO:0000313" key="3">
    <source>
        <dbReference type="Proteomes" id="UP000267017"/>
    </source>
</evidence>
<dbReference type="SUPFAM" id="SSF53474">
    <property type="entry name" value="alpha/beta-Hydrolases"/>
    <property type="match status" value="1"/>
</dbReference>
<reference evidence="2 3" key="1">
    <citation type="submission" date="2018-11" db="EMBL/GenBank/DDBJ databases">
        <title>Genome sequencing of Paenibacillus sp. KCOM 3021 (= ChDC PVNT-B20).</title>
        <authorList>
            <person name="Kook J.-K."/>
            <person name="Park S.-N."/>
            <person name="Lim Y.K."/>
        </authorList>
    </citation>
    <scope>NUCLEOTIDE SEQUENCE [LARGE SCALE GENOMIC DNA]</scope>
    <source>
        <strain evidence="2 3">KCOM 3021</strain>
    </source>
</reference>
<dbReference type="Pfam" id="PF12697">
    <property type="entry name" value="Abhydrolase_6"/>
    <property type="match status" value="1"/>
</dbReference>
<dbReference type="GO" id="GO:0016787">
    <property type="term" value="F:hydrolase activity"/>
    <property type="evidence" value="ECO:0007669"/>
    <property type="project" value="UniProtKB-KW"/>
</dbReference>
<dbReference type="PRINTS" id="PR00111">
    <property type="entry name" value="ABHYDROLASE"/>
</dbReference>
<accession>A0A3P3TTT8</accession>
<dbReference type="PANTHER" id="PTHR43798:SF6">
    <property type="entry name" value="HYDROLASE, PUTATIVE (AFU_ORTHOLOGUE AFUA_4G13070)-RELATED"/>
    <property type="match status" value="1"/>
</dbReference>
<evidence type="ECO:0000259" key="1">
    <source>
        <dbReference type="Pfam" id="PF12697"/>
    </source>
</evidence>
<dbReference type="RefSeq" id="WP_128629514.1">
    <property type="nucleotide sequence ID" value="NZ_RRCN01000001.1"/>
</dbReference>
<sequence>MPYCKVNRAELYYEEIGTGRPILMIHGFTPDHRLMSGCMEPIFSGRPGWRRIYVDLPGMGRSRNYEEICHTDEMLQAVLEFIDKVIPESRFLIAGESYGGYLTRGIIARLPERVEGAALICPLIVPEMEARILPVHTIFHEDPELASALGREEYEDFRSMGVVLDRYTWTRYADEIAAGCKIADVAFLTKIKENYGFSFPVDREFMGPALFLLGRQDTSVGYADALRLLDLFPRGTFAVLDRAGHNLQIEQKHVFDALVNEWLDRVEEVSNK</sequence>
<dbReference type="PANTHER" id="PTHR43798">
    <property type="entry name" value="MONOACYLGLYCEROL LIPASE"/>
    <property type="match status" value="1"/>
</dbReference>
<dbReference type="InterPro" id="IPR000073">
    <property type="entry name" value="AB_hydrolase_1"/>
</dbReference>
<dbReference type="InterPro" id="IPR050266">
    <property type="entry name" value="AB_hydrolase_sf"/>
</dbReference>
<dbReference type="Proteomes" id="UP000267017">
    <property type="component" value="Unassembled WGS sequence"/>
</dbReference>
<gene>
    <name evidence="2" type="ORF">EHV15_00265</name>
</gene>
<proteinExistence type="predicted"/>
<keyword evidence="3" id="KW-1185">Reference proteome</keyword>
<organism evidence="2 3">
    <name type="scientific">Paenibacillus oralis</name>
    <dbReference type="NCBI Taxonomy" id="2490856"/>
    <lineage>
        <taxon>Bacteria</taxon>
        <taxon>Bacillati</taxon>
        <taxon>Bacillota</taxon>
        <taxon>Bacilli</taxon>
        <taxon>Bacillales</taxon>
        <taxon>Paenibacillaceae</taxon>
        <taxon>Paenibacillus</taxon>
    </lineage>
</organism>
<protein>
    <submittedName>
        <fullName evidence="2">Alpha/beta hydrolase</fullName>
    </submittedName>
</protein>
<comment type="caution">
    <text evidence="2">The sequence shown here is derived from an EMBL/GenBank/DDBJ whole genome shotgun (WGS) entry which is preliminary data.</text>
</comment>
<keyword evidence="2" id="KW-0378">Hydrolase</keyword>
<name>A0A3P3TTT8_9BACL</name>
<dbReference type="AlphaFoldDB" id="A0A3P3TTT8"/>
<dbReference type="Gene3D" id="3.40.50.1820">
    <property type="entry name" value="alpha/beta hydrolase"/>
    <property type="match status" value="1"/>
</dbReference>